<dbReference type="EMBL" id="VSSQ01095038">
    <property type="protein sequence ID" value="MPN39302.1"/>
    <property type="molecule type" value="Genomic_DNA"/>
</dbReference>
<comment type="caution">
    <text evidence="1">The sequence shown here is derived from an EMBL/GenBank/DDBJ whole genome shotgun (WGS) entry which is preliminary data.</text>
</comment>
<reference evidence="1" key="1">
    <citation type="submission" date="2019-08" db="EMBL/GenBank/DDBJ databases">
        <authorList>
            <person name="Kucharzyk K."/>
            <person name="Murdoch R.W."/>
            <person name="Higgins S."/>
            <person name="Loffler F."/>
        </authorList>
    </citation>
    <scope>NUCLEOTIDE SEQUENCE</scope>
</reference>
<proteinExistence type="predicted"/>
<accession>A0A645HLI9</accession>
<sequence length="117" mass="12616">MPLAHYGCHIPEAAAVLYLCDMGRRERLVWVPSYDIAYACSGRYGPGRGHPEALADGQPAFDAYIESSSRSQGCHGSGRYWSVAVCAVQGYGDPGVPSFLHRNIRSESSLYACADGT</sequence>
<name>A0A645HLI9_9ZZZZ</name>
<dbReference type="AlphaFoldDB" id="A0A645HLI9"/>
<gene>
    <name evidence="1" type="ORF">SDC9_186830</name>
</gene>
<protein>
    <submittedName>
        <fullName evidence="1">Uncharacterized protein</fullName>
    </submittedName>
</protein>
<organism evidence="1">
    <name type="scientific">bioreactor metagenome</name>
    <dbReference type="NCBI Taxonomy" id="1076179"/>
    <lineage>
        <taxon>unclassified sequences</taxon>
        <taxon>metagenomes</taxon>
        <taxon>ecological metagenomes</taxon>
    </lineage>
</organism>
<evidence type="ECO:0000313" key="1">
    <source>
        <dbReference type="EMBL" id="MPN39302.1"/>
    </source>
</evidence>